<dbReference type="Proteomes" id="UP000294003">
    <property type="component" value="Unassembled WGS sequence"/>
</dbReference>
<name>A0ABY0H9V7_9PEZI</name>
<evidence type="ECO:0000313" key="2">
    <source>
        <dbReference type="Proteomes" id="UP000294003"/>
    </source>
</evidence>
<reference evidence="1 2" key="1">
    <citation type="submission" date="2018-06" db="EMBL/GenBank/DDBJ databases">
        <title>Complete Genomes of Monosporascus.</title>
        <authorList>
            <person name="Robinson A.J."/>
            <person name="Natvig D.O."/>
        </authorList>
    </citation>
    <scope>NUCLEOTIDE SEQUENCE [LARGE SCALE GENOMIC DNA]</scope>
    <source>
        <strain evidence="1 2">CBS 609.92</strain>
    </source>
</reference>
<accession>A0ABY0H9V7</accession>
<keyword evidence="2" id="KW-1185">Reference proteome</keyword>
<dbReference type="EMBL" id="QJNS01000137">
    <property type="protein sequence ID" value="RYO85425.1"/>
    <property type="molecule type" value="Genomic_DNA"/>
</dbReference>
<proteinExistence type="predicted"/>
<sequence length="158" mass="18068">MQVLRSSSSLLTSTGDLVGSYARVALGAWGFQKSLLRSEAALVSPALSSLYGFVRSSRLSLEGMAPAGRCARQSTLRTGTPLKPAVDDGRMWGTRRSVYRTLVYSDYRLLGRYINDRASRYHHELFRRLESPTVQLARAQYRRVYFDMWLRTYKERSM</sequence>
<evidence type="ECO:0000313" key="1">
    <source>
        <dbReference type="EMBL" id="RYO85425.1"/>
    </source>
</evidence>
<organism evidence="1 2">
    <name type="scientific">Monosporascus cannonballus</name>
    <dbReference type="NCBI Taxonomy" id="155416"/>
    <lineage>
        <taxon>Eukaryota</taxon>
        <taxon>Fungi</taxon>
        <taxon>Dikarya</taxon>
        <taxon>Ascomycota</taxon>
        <taxon>Pezizomycotina</taxon>
        <taxon>Sordariomycetes</taxon>
        <taxon>Xylariomycetidae</taxon>
        <taxon>Xylariales</taxon>
        <taxon>Xylariales incertae sedis</taxon>
        <taxon>Monosporascus</taxon>
    </lineage>
</organism>
<comment type="caution">
    <text evidence="1">The sequence shown here is derived from an EMBL/GenBank/DDBJ whole genome shotgun (WGS) entry which is preliminary data.</text>
</comment>
<protein>
    <submittedName>
        <fullName evidence="1">Uncharacterized protein</fullName>
    </submittedName>
</protein>
<gene>
    <name evidence="1" type="ORF">DL762_005199</name>
</gene>